<reference evidence="11 12" key="1">
    <citation type="submission" date="2019-03" db="EMBL/GenBank/DDBJ databases">
        <title>Genomic Encyclopedia of Type Strains, Phase IV (KMG-IV): sequencing the most valuable type-strain genomes for metagenomic binning, comparative biology and taxonomic classification.</title>
        <authorList>
            <person name="Goeker M."/>
        </authorList>
    </citation>
    <scope>NUCLEOTIDE SEQUENCE [LARGE SCALE GENOMIC DNA]</scope>
    <source>
        <strain evidence="11 12">DSM 12121</strain>
    </source>
</reference>
<gene>
    <name evidence="11" type="ORF">C7389_102188</name>
</gene>
<keyword evidence="4" id="KW-1003">Cell membrane</keyword>
<dbReference type="Gene3D" id="1.20.1250.20">
    <property type="entry name" value="MFS general substrate transporter like domains"/>
    <property type="match status" value="1"/>
</dbReference>
<dbReference type="CDD" id="cd17324">
    <property type="entry name" value="MFS_NepI_like"/>
    <property type="match status" value="1"/>
</dbReference>
<dbReference type="InterPro" id="IPR011701">
    <property type="entry name" value="MFS"/>
</dbReference>
<keyword evidence="5 9" id="KW-0812">Transmembrane</keyword>
<feature type="transmembrane region" description="Helical" evidence="9">
    <location>
        <begin position="386"/>
        <end position="405"/>
    </location>
</feature>
<feature type="transmembrane region" description="Helical" evidence="9">
    <location>
        <begin position="238"/>
        <end position="257"/>
    </location>
</feature>
<evidence type="ECO:0000259" key="10">
    <source>
        <dbReference type="PROSITE" id="PS50850"/>
    </source>
</evidence>
<comment type="subcellular location">
    <subcellularLocation>
        <location evidence="1">Cell membrane</location>
        <topology evidence="1">Multi-pass membrane protein</topology>
    </subcellularLocation>
</comment>
<evidence type="ECO:0000256" key="2">
    <source>
        <dbReference type="ARBA" id="ARBA00008335"/>
    </source>
</evidence>
<dbReference type="AlphaFoldDB" id="A0A4V3BNZ2"/>
<evidence type="ECO:0000313" key="11">
    <source>
        <dbReference type="EMBL" id="TDN56252.1"/>
    </source>
</evidence>
<feature type="transmembrane region" description="Helical" evidence="9">
    <location>
        <begin position="35"/>
        <end position="55"/>
    </location>
</feature>
<evidence type="ECO:0000256" key="1">
    <source>
        <dbReference type="ARBA" id="ARBA00004651"/>
    </source>
</evidence>
<feature type="transmembrane region" description="Helical" evidence="9">
    <location>
        <begin position="124"/>
        <end position="146"/>
    </location>
</feature>
<evidence type="ECO:0000256" key="4">
    <source>
        <dbReference type="ARBA" id="ARBA00022475"/>
    </source>
</evidence>
<feature type="transmembrane region" description="Helical" evidence="9">
    <location>
        <begin position="359"/>
        <end position="380"/>
    </location>
</feature>
<protein>
    <submittedName>
        <fullName evidence="11">YNFM family putative membrane transporter</fullName>
    </submittedName>
</protein>
<dbReference type="PANTHER" id="PTHR43271:SF1">
    <property type="entry name" value="INNER MEMBRANE TRANSPORT PROTEIN YNFM"/>
    <property type="match status" value="1"/>
</dbReference>
<evidence type="ECO:0000256" key="8">
    <source>
        <dbReference type="SAM" id="MobiDB-lite"/>
    </source>
</evidence>
<feature type="transmembrane region" description="Helical" evidence="9">
    <location>
        <begin position="158"/>
        <end position="179"/>
    </location>
</feature>
<comment type="caution">
    <text evidence="11">The sequence shown here is derived from an EMBL/GenBank/DDBJ whole genome shotgun (WGS) entry which is preliminary data.</text>
</comment>
<dbReference type="InterPro" id="IPR020846">
    <property type="entry name" value="MFS_dom"/>
</dbReference>
<feature type="region of interest" description="Disordered" evidence="8">
    <location>
        <begin position="1"/>
        <end position="20"/>
    </location>
</feature>
<proteinExistence type="inferred from homology"/>
<evidence type="ECO:0000256" key="9">
    <source>
        <dbReference type="SAM" id="Phobius"/>
    </source>
</evidence>
<feature type="transmembrane region" description="Helical" evidence="9">
    <location>
        <begin position="269"/>
        <end position="289"/>
    </location>
</feature>
<organism evidence="11 12">
    <name type="scientific">Azoarcus indigens</name>
    <dbReference type="NCBI Taxonomy" id="29545"/>
    <lineage>
        <taxon>Bacteria</taxon>
        <taxon>Pseudomonadati</taxon>
        <taxon>Pseudomonadota</taxon>
        <taxon>Betaproteobacteria</taxon>
        <taxon>Rhodocyclales</taxon>
        <taxon>Zoogloeaceae</taxon>
        <taxon>Azoarcus</taxon>
    </lineage>
</organism>
<comment type="similarity">
    <text evidence="2">Belongs to the major facilitator superfamily.</text>
</comment>
<evidence type="ECO:0000256" key="6">
    <source>
        <dbReference type="ARBA" id="ARBA00022989"/>
    </source>
</evidence>
<name>A0A4V3BNZ2_9RHOO</name>
<dbReference type="InterPro" id="IPR036259">
    <property type="entry name" value="MFS_trans_sf"/>
</dbReference>
<evidence type="ECO:0000256" key="5">
    <source>
        <dbReference type="ARBA" id="ARBA00022692"/>
    </source>
</evidence>
<dbReference type="GO" id="GO:0005886">
    <property type="term" value="C:plasma membrane"/>
    <property type="evidence" value="ECO:0007669"/>
    <property type="project" value="UniProtKB-SubCell"/>
</dbReference>
<sequence>MSAAAPSPERSTSPAASPASDRLEAGTAAYRRTNLAMFLGGFATFAMMYGTQPMLPLLSRVFEVNPATASLSVSAGTAALSLMLIPASVLSDRYGRQRVMKCSLILAALIALASALVTDFNQLLVLRALLGAALAGLPAAAMAYLGEEVAPNAQGRAMGIYIAGNAMGGMSGRFLSALVTEWGSWRLALATLGILGGIAAIVFWRGLPASRHFRPRAAAIGRILQDARAIAADPGLPWLFATAFLIMGAFVGLYNFLGFRLHEPPFSLGQTAIGAIFLLYMVGTWASAWSGLLADRFGRRNVLWIMVVLMMAGIATTLADHLLVVILGVALFTFGFFGAHTTASGWVGRRAQERRALAAALYLCSYYLGGSVLGTFSGLAWGPGGWLGVAAILGGCALLTFGISLRLRGLPPLPEAVALHGAAGARGSA</sequence>
<dbReference type="SUPFAM" id="SSF103473">
    <property type="entry name" value="MFS general substrate transporter"/>
    <property type="match status" value="1"/>
</dbReference>
<keyword evidence="6 9" id="KW-1133">Transmembrane helix</keyword>
<dbReference type="EMBL" id="SNVV01000002">
    <property type="protein sequence ID" value="TDN56252.1"/>
    <property type="molecule type" value="Genomic_DNA"/>
</dbReference>
<keyword evidence="12" id="KW-1185">Reference proteome</keyword>
<feature type="transmembrane region" description="Helical" evidence="9">
    <location>
        <begin position="185"/>
        <end position="207"/>
    </location>
</feature>
<feature type="transmembrane region" description="Helical" evidence="9">
    <location>
        <begin position="67"/>
        <end position="87"/>
    </location>
</feature>
<feature type="transmembrane region" description="Helical" evidence="9">
    <location>
        <begin position="99"/>
        <end position="118"/>
    </location>
</feature>
<feature type="domain" description="Major facilitator superfamily (MFS) profile" evidence="10">
    <location>
        <begin position="29"/>
        <end position="408"/>
    </location>
</feature>
<dbReference type="GO" id="GO:0022857">
    <property type="term" value="F:transmembrane transporter activity"/>
    <property type="evidence" value="ECO:0007669"/>
    <property type="project" value="InterPro"/>
</dbReference>
<evidence type="ECO:0000256" key="7">
    <source>
        <dbReference type="ARBA" id="ARBA00023136"/>
    </source>
</evidence>
<feature type="transmembrane region" description="Helical" evidence="9">
    <location>
        <begin position="325"/>
        <end position="347"/>
    </location>
</feature>
<accession>A0A4V3BNZ2</accession>
<dbReference type="PROSITE" id="PS50850">
    <property type="entry name" value="MFS"/>
    <property type="match status" value="1"/>
</dbReference>
<feature type="transmembrane region" description="Helical" evidence="9">
    <location>
        <begin position="301"/>
        <end position="319"/>
    </location>
</feature>
<dbReference type="PANTHER" id="PTHR43271">
    <property type="entry name" value="BLL2771 PROTEIN"/>
    <property type="match status" value="1"/>
</dbReference>
<dbReference type="Proteomes" id="UP000295129">
    <property type="component" value="Unassembled WGS sequence"/>
</dbReference>
<keyword evidence="3" id="KW-0813">Transport</keyword>
<evidence type="ECO:0000256" key="3">
    <source>
        <dbReference type="ARBA" id="ARBA00022448"/>
    </source>
</evidence>
<evidence type="ECO:0000313" key="12">
    <source>
        <dbReference type="Proteomes" id="UP000295129"/>
    </source>
</evidence>
<dbReference type="Pfam" id="PF07690">
    <property type="entry name" value="MFS_1"/>
    <property type="match status" value="1"/>
</dbReference>
<keyword evidence="7 9" id="KW-0472">Membrane</keyword>